<gene>
    <name evidence="3" type="ORF">J2Z43_001581</name>
</gene>
<dbReference type="Proteomes" id="UP000767291">
    <property type="component" value="Unassembled WGS sequence"/>
</dbReference>
<evidence type="ECO:0000256" key="1">
    <source>
        <dbReference type="SAM" id="MobiDB-lite"/>
    </source>
</evidence>
<dbReference type="EMBL" id="JAGGJX010000002">
    <property type="protein sequence ID" value="MBP1855188.1"/>
    <property type="molecule type" value="Genomic_DNA"/>
</dbReference>
<dbReference type="InterPro" id="IPR012347">
    <property type="entry name" value="Ferritin-like"/>
</dbReference>
<evidence type="ECO:0000313" key="3">
    <source>
        <dbReference type="EMBL" id="MBP1855188.1"/>
    </source>
</evidence>
<reference evidence="3 4" key="1">
    <citation type="submission" date="2021-03" db="EMBL/GenBank/DDBJ databases">
        <title>Genomic Encyclopedia of Type Strains, Phase IV (KMG-IV): sequencing the most valuable type-strain genomes for metagenomic binning, comparative biology and taxonomic classification.</title>
        <authorList>
            <person name="Goeker M."/>
        </authorList>
    </citation>
    <scope>NUCLEOTIDE SEQUENCE [LARGE SCALE GENOMIC DNA]</scope>
    <source>
        <strain evidence="3 4">DSM 1289</strain>
    </source>
</reference>
<organism evidence="3 4">
    <name type="scientific">Metaclostridioides mangenotii</name>
    <dbReference type="NCBI Taxonomy" id="1540"/>
    <lineage>
        <taxon>Bacteria</taxon>
        <taxon>Bacillati</taxon>
        <taxon>Bacillota</taxon>
        <taxon>Clostridia</taxon>
        <taxon>Peptostreptococcales</taxon>
        <taxon>Peptostreptococcaceae</taxon>
        <taxon>Metaclostridioides</taxon>
    </lineage>
</organism>
<evidence type="ECO:0000259" key="2">
    <source>
        <dbReference type="Pfam" id="PF00210"/>
    </source>
</evidence>
<proteinExistence type="predicted"/>
<dbReference type="CDD" id="cd07908">
    <property type="entry name" value="Mn_catalase_like"/>
    <property type="match status" value="1"/>
</dbReference>
<feature type="region of interest" description="Disordered" evidence="1">
    <location>
        <begin position="1"/>
        <end position="20"/>
    </location>
</feature>
<dbReference type="SUPFAM" id="SSF47240">
    <property type="entry name" value="Ferritin-like"/>
    <property type="match status" value="1"/>
</dbReference>
<sequence>MADGQGIQGPQGVQGNQGGPVIQGVTGSEEVFQSFAPYPEIRVEGPNPYFAEIIMDDFAGVISEFTSVNQYRFHASDFVNLDPYLINMWTKIADVEMWHMRVLSRLIVLLGGKPVYRGSASTNGDYWYGGFVKYGFEICDQLQNDLETELQAIANYRQHILMISDGYVQQVLERIIRDEEVHVKNFEAAINRYCK</sequence>
<dbReference type="Gene3D" id="1.20.1260.10">
    <property type="match status" value="2"/>
</dbReference>
<dbReference type="GO" id="GO:0004322">
    <property type="term" value="F:ferroxidase activity"/>
    <property type="evidence" value="ECO:0007669"/>
    <property type="project" value="UniProtKB-EC"/>
</dbReference>
<feature type="domain" description="Ferritin/DPS" evidence="2">
    <location>
        <begin position="63"/>
        <end position="191"/>
    </location>
</feature>
<dbReference type="Pfam" id="PF00210">
    <property type="entry name" value="Ferritin"/>
    <property type="match status" value="1"/>
</dbReference>
<protein>
    <submittedName>
        <fullName evidence="3">Bacterioferritin</fullName>
        <ecNumber evidence="3">1.16.3.1</ecNumber>
    </submittedName>
</protein>
<name>A0ABS4EB85_9FIRM</name>
<comment type="caution">
    <text evidence="3">The sequence shown here is derived from an EMBL/GenBank/DDBJ whole genome shotgun (WGS) entry which is preliminary data.</text>
</comment>
<dbReference type="InterPro" id="IPR008331">
    <property type="entry name" value="Ferritin_DPS_dom"/>
</dbReference>
<evidence type="ECO:0000313" key="4">
    <source>
        <dbReference type="Proteomes" id="UP000767291"/>
    </source>
</evidence>
<keyword evidence="3" id="KW-0560">Oxidoreductase</keyword>
<dbReference type="InterPro" id="IPR009078">
    <property type="entry name" value="Ferritin-like_SF"/>
</dbReference>
<keyword evidence="4" id="KW-1185">Reference proteome</keyword>
<accession>A0ABS4EB85</accession>
<dbReference type="EC" id="1.16.3.1" evidence="3"/>
<dbReference type="RefSeq" id="WP_209456643.1">
    <property type="nucleotide sequence ID" value="NZ_BAAACS010000002.1"/>
</dbReference>